<dbReference type="InterPro" id="IPR050188">
    <property type="entry name" value="RluA_PseudoU_synthase"/>
</dbReference>
<dbReference type="EMBL" id="NMUH01000871">
    <property type="protein sequence ID" value="MQL86085.1"/>
    <property type="molecule type" value="Genomic_DNA"/>
</dbReference>
<evidence type="ECO:0000259" key="1">
    <source>
        <dbReference type="Pfam" id="PF00849"/>
    </source>
</evidence>
<evidence type="ECO:0000313" key="3">
    <source>
        <dbReference type="Proteomes" id="UP000652761"/>
    </source>
</evidence>
<dbReference type="GO" id="GO:0009982">
    <property type="term" value="F:pseudouridine synthase activity"/>
    <property type="evidence" value="ECO:0007669"/>
    <property type="project" value="InterPro"/>
</dbReference>
<dbReference type="AlphaFoldDB" id="A0A843UR74"/>
<dbReference type="Gene3D" id="3.30.2350.10">
    <property type="entry name" value="Pseudouridine synthase"/>
    <property type="match status" value="1"/>
</dbReference>
<accession>A0A843UR74</accession>
<dbReference type="PANTHER" id="PTHR21600">
    <property type="entry name" value="MITOCHONDRIAL RNA PSEUDOURIDINE SYNTHASE"/>
    <property type="match status" value="1"/>
</dbReference>
<dbReference type="Proteomes" id="UP000652761">
    <property type="component" value="Unassembled WGS sequence"/>
</dbReference>
<dbReference type="OrthoDB" id="428658at2759"/>
<comment type="caution">
    <text evidence="2">The sequence shown here is derived from an EMBL/GenBank/DDBJ whole genome shotgun (WGS) entry which is preliminary data.</text>
</comment>
<organism evidence="2 3">
    <name type="scientific">Colocasia esculenta</name>
    <name type="common">Wild taro</name>
    <name type="synonym">Arum esculentum</name>
    <dbReference type="NCBI Taxonomy" id="4460"/>
    <lineage>
        <taxon>Eukaryota</taxon>
        <taxon>Viridiplantae</taxon>
        <taxon>Streptophyta</taxon>
        <taxon>Embryophyta</taxon>
        <taxon>Tracheophyta</taxon>
        <taxon>Spermatophyta</taxon>
        <taxon>Magnoliopsida</taxon>
        <taxon>Liliopsida</taxon>
        <taxon>Araceae</taxon>
        <taxon>Aroideae</taxon>
        <taxon>Colocasieae</taxon>
        <taxon>Colocasia</taxon>
    </lineage>
</organism>
<name>A0A843UR74_COLES</name>
<proteinExistence type="predicted"/>
<reference evidence="2" key="1">
    <citation type="submission" date="2017-07" db="EMBL/GenBank/DDBJ databases">
        <title>Taro Niue Genome Assembly and Annotation.</title>
        <authorList>
            <person name="Atibalentja N."/>
            <person name="Keating K."/>
            <person name="Fields C.J."/>
        </authorList>
    </citation>
    <scope>NUCLEOTIDE SEQUENCE</scope>
    <source>
        <strain evidence="2">Niue_2</strain>
        <tissue evidence="2">Leaf</tissue>
    </source>
</reference>
<dbReference type="GO" id="GO:0003723">
    <property type="term" value="F:RNA binding"/>
    <property type="evidence" value="ECO:0007669"/>
    <property type="project" value="InterPro"/>
</dbReference>
<dbReference type="SUPFAM" id="SSF55120">
    <property type="entry name" value="Pseudouridine synthase"/>
    <property type="match status" value="1"/>
</dbReference>
<sequence length="506" mass="56087">MHESAVMMLIRKRRVFELRGTAAALISLLAARRCYSRVAPPPPAPASVIRVSENNIAYRGPPKEGSKPRQLLALPPFPAAYAFNPLPGRKNKPQGLQEQPGQPAGRLTAITWVKHYFAEVDPTVIQSHFNRGLVQVGCSGHGDPLTGRQQATWSGCNDAGGWLGQCQWGWAAEMVPQTWALWPYWANVTEGGGLAKDSAIIVLNKPPKVPVKGNLPVHNSMDALAAAALSYGNEEGPKLVHRFDVESSGILLMGRTKESTAWLHWLFSSISLAKSSSEAWNNACEATVQRYWALVIGCPKEKEGLICAPLSKMIGAELSPAFDVIFVFMMVILNDGKTERVVLAHPSGIDGSQEAITEYRVLGPTIRGCSWVELRPLTGRKHQLRVHCAEALGTPIVGDYKYGWYIHRRWKQMPRSDYEPMTGEPYRLRRPEGVAVQKGSVLSKVPLLHLHCREMVIPNVAKFVTKLDSKFHDKHCLVSKSDLLRFVAPMPSHMQISWNIMSSYLI</sequence>
<dbReference type="CDD" id="cd02869">
    <property type="entry name" value="PseudoU_synth_RluA_like"/>
    <property type="match status" value="1"/>
</dbReference>
<evidence type="ECO:0000313" key="2">
    <source>
        <dbReference type="EMBL" id="MQL86085.1"/>
    </source>
</evidence>
<keyword evidence="3" id="KW-1185">Reference proteome</keyword>
<dbReference type="InterPro" id="IPR006145">
    <property type="entry name" value="PsdUridine_synth_RsuA/RluA"/>
</dbReference>
<dbReference type="PANTHER" id="PTHR21600:SF53">
    <property type="entry name" value="RNA PSEUDOURIDINE SYNTHASE 3, MITOCHONDRIAL"/>
    <property type="match status" value="1"/>
</dbReference>
<gene>
    <name evidence="2" type="ORF">Taro_018612</name>
</gene>
<dbReference type="Pfam" id="PF00849">
    <property type="entry name" value="PseudoU_synth_2"/>
    <property type="match status" value="1"/>
</dbReference>
<feature type="domain" description="Pseudouridine synthase RsuA/RluA-like" evidence="1">
    <location>
        <begin position="200"/>
        <end position="389"/>
    </location>
</feature>
<dbReference type="InterPro" id="IPR020103">
    <property type="entry name" value="PsdUridine_synth_cat_dom_sf"/>
</dbReference>
<dbReference type="GO" id="GO:0000455">
    <property type="term" value="P:enzyme-directed rRNA pseudouridine synthesis"/>
    <property type="evidence" value="ECO:0007669"/>
    <property type="project" value="TreeGrafter"/>
</dbReference>
<protein>
    <recommendedName>
        <fullName evidence="1">Pseudouridine synthase RsuA/RluA-like domain-containing protein</fullName>
    </recommendedName>
</protein>